<keyword evidence="4" id="KW-1185">Reference proteome</keyword>
<dbReference type="Proteomes" id="UP000215539">
    <property type="component" value="Chromosome 1"/>
</dbReference>
<proteinExistence type="predicted"/>
<evidence type="ECO:0000313" key="2">
    <source>
        <dbReference type="EMBL" id="AMD85885.1"/>
    </source>
</evidence>
<sequence>MKQIVFVLFTLIGISTHAQMDTYAYKQRLEGVKTNTWHKVVLPQSVYGKLQSPMSDIRIYGVGSKDTIEVPYIKGDIYPKWHKLAIGKLPATVEATRKAQHEDIDAATQSQTVAFTLKNDKSSQCTILTITLPEALYIAKIHIQPKSSFSYFRRITAKTTDKPLEIDNRYKQVLLFENNLSSKSDNTFYFDDIITNKIVLTIENNDNQPLKFEGIDIFTINYKFIARFAEADRTYYLVYGKADDRSPQYDITHFENEIPKMLTTVHYIGKPEPIKVAKTLSHPTAEKEKDNNYLLWGVMGVIVALIFIFSVKMIRKP</sequence>
<dbReference type="EMBL" id="CP014227">
    <property type="protein sequence ID" value="AMD85885.1"/>
    <property type="molecule type" value="Genomic_DNA"/>
</dbReference>
<evidence type="ECO:0000313" key="5">
    <source>
        <dbReference type="Proteomes" id="UP000215539"/>
    </source>
</evidence>
<evidence type="ECO:0000256" key="1">
    <source>
        <dbReference type="SAM" id="Phobius"/>
    </source>
</evidence>
<protein>
    <recommendedName>
        <fullName evidence="6">DUF3999 domain-containing protein</fullName>
    </recommendedName>
</protein>
<dbReference type="Proteomes" id="UP000065822">
    <property type="component" value="Chromosome"/>
</dbReference>
<reference evidence="3 5" key="2">
    <citation type="submission" date="2017-06" db="EMBL/GenBank/DDBJ databases">
        <authorList>
            <consortium name="Pathogen Informatics"/>
        </authorList>
    </citation>
    <scope>NUCLEOTIDE SEQUENCE [LARGE SCALE GENOMIC DNA]</scope>
    <source>
        <strain evidence="3 5">NCTC12947</strain>
    </source>
</reference>
<name>A0AAX2H080_9FLAO</name>
<keyword evidence="1" id="KW-1133">Transmembrane helix</keyword>
<evidence type="ECO:0000313" key="3">
    <source>
        <dbReference type="EMBL" id="SNV15432.1"/>
    </source>
</evidence>
<accession>A0AAX2H080</accession>
<organism evidence="3 5">
    <name type="scientific">Capnocytophaga haemolytica</name>
    <dbReference type="NCBI Taxonomy" id="45243"/>
    <lineage>
        <taxon>Bacteria</taxon>
        <taxon>Pseudomonadati</taxon>
        <taxon>Bacteroidota</taxon>
        <taxon>Flavobacteriia</taxon>
        <taxon>Flavobacteriales</taxon>
        <taxon>Flavobacteriaceae</taxon>
        <taxon>Capnocytophaga</taxon>
    </lineage>
</organism>
<keyword evidence="1" id="KW-0812">Transmembrane</keyword>
<dbReference type="EMBL" id="LT906449">
    <property type="protein sequence ID" value="SNV15432.1"/>
    <property type="molecule type" value="Genomic_DNA"/>
</dbReference>
<dbReference type="RefSeq" id="WP_066430906.1">
    <property type="nucleotide sequence ID" value="NZ_CP014227.1"/>
</dbReference>
<dbReference type="KEGG" id="chg:AXF12_10400"/>
<dbReference type="AlphaFoldDB" id="A0AAX2H080"/>
<evidence type="ECO:0000313" key="4">
    <source>
        <dbReference type="Proteomes" id="UP000065822"/>
    </source>
</evidence>
<gene>
    <name evidence="2" type="ORF">AXF12_10400</name>
    <name evidence="3" type="ORF">SAMEA44541418_02076</name>
</gene>
<evidence type="ECO:0008006" key="6">
    <source>
        <dbReference type="Google" id="ProtNLM"/>
    </source>
</evidence>
<reference evidence="2 4" key="1">
    <citation type="submission" date="2016-02" db="EMBL/GenBank/DDBJ databases">
        <authorList>
            <person name="Holder M.E."/>
            <person name="Ajami N.J."/>
            <person name="Petrosino J.F."/>
        </authorList>
    </citation>
    <scope>NUCLEOTIDE SEQUENCE [LARGE SCALE GENOMIC DNA]</scope>
    <source>
        <strain evidence="2 4">CCUG 32990</strain>
    </source>
</reference>
<keyword evidence="1" id="KW-0472">Membrane</keyword>
<feature type="transmembrane region" description="Helical" evidence="1">
    <location>
        <begin position="293"/>
        <end position="311"/>
    </location>
</feature>